<dbReference type="InterPro" id="IPR011993">
    <property type="entry name" value="PH-like_dom_sf"/>
</dbReference>
<feature type="region of interest" description="Disordered" evidence="1">
    <location>
        <begin position="502"/>
        <end position="614"/>
    </location>
</feature>
<accession>R9P7A0</accession>
<dbReference type="STRING" id="1305764.R9P7A0"/>
<keyword evidence="2" id="KW-0547">Nucleotide-binding</keyword>
<evidence type="ECO:0000313" key="3">
    <source>
        <dbReference type="Proteomes" id="UP000014071"/>
    </source>
</evidence>
<dbReference type="AlphaFoldDB" id="R9P7A0"/>
<organism evidence="2 3">
    <name type="scientific">Pseudozyma hubeiensis (strain SY62)</name>
    <name type="common">Yeast</name>
    <dbReference type="NCBI Taxonomy" id="1305764"/>
    <lineage>
        <taxon>Eukaryota</taxon>
        <taxon>Fungi</taxon>
        <taxon>Dikarya</taxon>
        <taxon>Basidiomycota</taxon>
        <taxon>Ustilaginomycotina</taxon>
        <taxon>Ustilaginomycetes</taxon>
        <taxon>Ustilaginales</taxon>
        <taxon>Ustilaginaceae</taxon>
        <taxon>Pseudozyma</taxon>
    </lineage>
</organism>
<feature type="compositionally biased region" description="Basic and acidic residues" evidence="1">
    <location>
        <begin position="299"/>
        <end position="347"/>
    </location>
</feature>
<proteinExistence type="predicted"/>
<feature type="compositionally biased region" description="Pro residues" evidence="1">
    <location>
        <begin position="368"/>
        <end position="381"/>
    </location>
</feature>
<feature type="region of interest" description="Disordered" evidence="1">
    <location>
        <begin position="163"/>
        <end position="185"/>
    </location>
</feature>
<keyword evidence="2" id="KW-0347">Helicase</keyword>
<feature type="compositionally biased region" description="Low complexity" evidence="1">
    <location>
        <begin position="382"/>
        <end position="401"/>
    </location>
</feature>
<dbReference type="Proteomes" id="UP000014071">
    <property type="component" value="Unassembled WGS sequence"/>
</dbReference>
<keyword evidence="2" id="KW-0378">Hydrolase</keyword>
<reference evidence="3" key="1">
    <citation type="journal article" date="2013" name="Genome Announc.">
        <title>Draft genome sequence of the basidiomycetous yeast-like fungus Pseudozyma hubeiensis SY62, which produces an abundant amount of the biosurfactant mannosylerythritol lipids.</title>
        <authorList>
            <person name="Konishi M."/>
            <person name="Hatada Y."/>
            <person name="Horiuchi J."/>
        </authorList>
    </citation>
    <scope>NUCLEOTIDE SEQUENCE [LARGE SCALE GENOMIC DNA]</scope>
    <source>
        <strain evidence="3">SY62</strain>
    </source>
</reference>
<dbReference type="GO" id="GO:0004386">
    <property type="term" value="F:helicase activity"/>
    <property type="evidence" value="ECO:0007669"/>
    <property type="project" value="UniProtKB-KW"/>
</dbReference>
<protein>
    <submittedName>
        <fullName evidence="2">Helicase SWR1</fullName>
    </submittedName>
</protein>
<feature type="compositionally biased region" description="Polar residues" evidence="1">
    <location>
        <begin position="163"/>
        <end position="172"/>
    </location>
</feature>
<dbReference type="HOGENOM" id="CLU_319133_0_0_1"/>
<feature type="region of interest" description="Disordered" evidence="1">
    <location>
        <begin position="243"/>
        <end position="415"/>
    </location>
</feature>
<feature type="compositionally biased region" description="Low complexity" evidence="1">
    <location>
        <begin position="513"/>
        <end position="532"/>
    </location>
</feature>
<evidence type="ECO:0000256" key="1">
    <source>
        <dbReference type="SAM" id="MobiDB-lite"/>
    </source>
</evidence>
<dbReference type="GeneID" id="24110097"/>
<keyword evidence="3" id="KW-1185">Reference proteome</keyword>
<feature type="compositionally biased region" description="Basic and acidic residues" evidence="1">
    <location>
        <begin position="406"/>
        <end position="415"/>
    </location>
</feature>
<feature type="compositionally biased region" description="Basic and acidic residues" evidence="1">
    <location>
        <begin position="552"/>
        <end position="569"/>
    </location>
</feature>
<gene>
    <name evidence="2" type="ORF">PHSY_004816</name>
</gene>
<evidence type="ECO:0000313" key="2">
    <source>
        <dbReference type="EMBL" id="GAC97231.1"/>
    </source>
</evidence>
<dbReference type="Gene3D" id="2.30.29.30">
    <property type="entry name" value="Pleckstrin-homology domain (PH domain)/Phosphotyrosine-binding domain (PTB)"/>
    <property type="match status" value="1"/>
</dbReference>
<feature type="region of interest" description="Disordered" evidence="1">
    <location>
        <begin position="206"/>
        <end position="228"/>
    </location>
</feature>
<keyword evidence="2" id="KW-0067">ATP-binding</keyword>
<dbReference type="SUPFAM" id="SSF50729">
    <property type="entry name" value="PH domain-like"/>
    <property type="match status" value="1"/>
</dbReference>
<dbReference type="EMBL" id="DF238808">
    <property type="protein sequence ID" value="GAC97231.1"/>
    <property type="molecule type" value="Genomic_DNA"/>
</dbReference>
<name>R9P7A0_PSEHS</name>
<dbReference type="eggNOG" id="ENOG502SA0T">
    <property type="taxonomic scope" value="Eukaryota"/>
</dbReference>
<sequence length="911" mass="100338">MQLCKRPNTLDSSARIAVEQLKQQESCYDHVILKATSATTNTASSFQLFQTGVGGLDTLRAKLRGRHTQFALLRVQGRILLIVSLGQDNTGLKRAHVLIQGRTLQASLGAVLFATISISAISELTSALVGSKLQLQGFAHVDEPNTNQDFRASWASTSAASIVSRAQPSAPTSPEELDHDTTNWSRLGSDLSAARRVAADLPTSISSESNVLDSSSHSSRSTPAEVGSKGLLIDLESVTGTRMGRTTLSVPSGMPGSNDRSLPAFPIVSEASEGSEGEPRLLTSSSTQPHLETPALLRKSREPSHRDRPPRLRMSSSEDHRKRLSDERQRVRADESTKDEVIRRLRADQQCLPKSPSNRTPRAAISPPLAPPPPFAPPLAPHSPSSASLRSRGSSSLHSPRFPLTRKPEDVDDSARTWPTSMMATIITVPPTPVTPGPQRFEQAPTASADWLSDLPRVSESGDSVRTSMQTLSLWEYADSVTQHDSFARTSSLVLPASKGKVLSHLNDDPSGTATPVRARSRSASSVLTVSPDRYALASSSSRGSIDAPSIFDKELPLPPGERQDDQGDHWFGPVGSPDSVTHPAAPWIGTASSPRRPQKSRAGSPAHEEMQGLREQLARAEERARAAEESAKMAVLEAQSEKRRLAQELAKAEQASTDKMEAEAVRRAKWAKEQAARNQLEAYERSKLEADEMRRRRAIEEQRQLECDRANRIREEREWCQQEAARVKREYEVKIQVLAEREAKLKAEAEAKERLERERREQVKAREAGRQERLERLASALREAEGAQPDAKTEPLLTGWLNLQDEGEVHRRRRWYRVMDKQLALSKSPTDPNVLTSIPLDPIRLLSISDGHEDSLMSHALCLEVQQATEIDTKVDGAAEMMTKRTYIISTDTLEAKEEIELVVEAIRGL</sequence>
<feature type="compositionally biased region" description="Polar residues" evidence="1">
    <location>
        <begin position="206"/>
        <end position="222"/>
    </location>
</feature>
<dbReference type="OrthoDB" id="2123378at2759"/>
<dbReference type="RefSeq" id="XP_012190818.1">
    <property type="nucleotide sequence ID" value="XM_012335428.1"/>
</dbReference>